<organism evidence="1 2">
    <name type="scientific">Bacillus taeanensis</name>
    <dbReference type="NCBI Taxonomy" id="273032"/>
    <lineage>
        <taxon>Bacteria</taxon>
        <taxon>Bacillati</taxon>
        <taxon>Bacillota</taxon>
        <taxon>Bacilli</taxon>
        <taxon>Bacillales</taxon>
        <taxon>Bacillaceae</taxon>
        <taxon>Bacillus</taxon>
    </lineage>
</organism>
<keyword evidence="2" id="KW-1185">Reference proteome</keyword>
<dbReference type="Proteomes" id="UP000253314">
    <property type="component" value="Unassembled WGS sequence"/>
</dbReference>
<dbReference type="EMBL" id="QOCW01000037">
    <property type="protein sequence ID" value="RBW67447.1"/>
    <property type="molecule type" value="Genomic_DNA"/>
</dbReference>
<evidence type="ECO:0000313" key="2">
    <source>
        <dbReference type="Proteomes" id="UP000253314"/>
    </source>
</evidence>
<dbReference type="AlphaFoldDB" id="A0A366XNF9"/>
<protein>
    <submittedName>
        <fullName evidence="1">Uncharacterized protein</fullName>
    </submittedName>
</protein>
<evidence type="ECO:0000313" key="1">
    <source>
        <dbReference type="EMBL" id="RBW67447.1"/>
    </source>
</evidence>
<gene>
    <name evidence="1" type="ORF">DS031_22190</name>
</gene>
<name>A0A366XNF9_9BACI</name>
<sequence length="60" mass="6954">MKIKRGKFMMMVIIIFLFFVIAIVSNYHSLENAKSACVENYKTSNVEQGFLAMNWNVTCE</sequence>
<proteinExistence type="predicted"/>
<reference evidence="1 2" key="1">
    <citation type="submission" date="2018-07" db="EMBL/GenBank/DDBJ databases">
        <title>Lottiidibacillus patelloidae gen. nov., sp. nov., isolated from the intestinal tract of a marine limpet and the reclassification of B. taeanensis BH030017T, B. algicola KMM 3737T and B. hwajinpoensis SW-72T as genus Lottiidibacillus.</title>
        <authorList>
            <person name="Liu R."/>
            <person name="Huang Z."/>
        </authorList>
    </citation>
    <scope>NUCLEOTIDE SEQUENCE [LARGE SCALE GENOMIC DNA]</scope>
    <source>
        <strain evidence="1 2">BH030017</strain>
    </source>
</reference>
<comment type="caution">
    <text evidence="1">The sequence shown here is derived from an EMBL/GenBank/DDBJ whole genome shotgun (WGS) entry which is preliminary data.</text>
</comment>
<accession>A0A366XNF9</accession>